<dbReference type="SUPFAM" id="SSF140566">
    <property type="entry name" value="FlgN-like"/>
    <property type="match status" value="1"/>
</dbReference>
<dbReference type="EMBL" id="JACJFM010000003">
    <property type="protein sequence ID" value="MBB1485607.1"/>
    <property type="molecule type" value="Genomic_DNA"/>
</dbReference>
<gene>
    <name evidence="5" type="ORF">H4O21_03165</name>
</gene>
<dbReference type="GO" id="GO:0044780">
    <property type="term" value="P:bacterial-type flagellum assembly"/>
    <property type="evidence" value="ECO:0007669"/>
    <property type="project" value="InterPro"/>
</dbReference>
<keyword evidence="5" id="KW-0282">Flagellum</keyword>
<keyword evidence="3" id="KW-1005">Bacterial flagellum biogenesis</keyword>
<evidence type="ECO:0000256" key="2">
    <source>
        <dbReference type="ARBA" id="ARBA00007703"/>
    </source>
</evidence>
<dbReference type="AlphaFoldDB" id="A0A839IMB1"/>
<keyword evidence="5" id="KW-0969">Cilium</keyword>
<keyword evidence="5" id="KW-0966">Cell projection</keyword>
<comment type="caution">
    <text evidence="5">The sequence shown here is derived from an EMBL/GenBank/DDBJ whole genome shotgun (WGS) entry which is preliminary data.</text>
</comment>
<feature type="compositionally biased region" description="Polar residues" evidence="4">
    <location>
        <begin position="152"/>
        <end position="162"/>
    </location>
</feature>
<sequence>MSAELSSRIKQHLLDSIEHMKSIRTCILNEKEALQDRDPDKIEAIAQEKSLLLEKIVADVDVRNAILAGAGFSSDESGMDHLIESLPENYARVLIKGWQQLISLHEEVQELNQANGMIVNRGLQQVDTMLGVIQSGTGARSAQTYNAKGRSTAPSTRTLGQA</sequence>
<dbReference type="Pfam" id="PF05130">
    <property type="entry name" value="FlgN"/>
    <property type="match status" value="1"/>
</dbReference>
<dbReference type="Gene3D" id="1.20.58.300">
    <property type="entry name" value="FlgN-like"/>
    <property type="match status" value="1"/>
</dbReference>
<evidence type="ECO:0000313" key="5">
    <source>
        <dbReference type="EMBL" id="MBB1485607.1"/>
    </source>
</evidence>
<organism evidence="5 6">
    <name type="scientific">Oceanospirillum sediminis</name>
    <dbReference type="NCBI Taxonomy" id="2760088"/>
    <lineage>
        <taxon>Bacteria</taxon>
        <taxon>Pseudomonadati</taxon>
        <taxon>Pseudomonadota</taxon>
        <taxon>Gammaproteobacteria</taxon>
        <taxon>Oceanospirillales</taxon>
        <taxon>Oceanospirillaceae</taxon>
        <taxon>Oceanospirillum</taxon>
    </lineage>
</organism>
<evidence type="ECO:0000313" key="6">
    <source>
        <dbReference type="Proteomes" id="UP000565262"/>
    </source>
</evidence>
<feature type="region of interest" description="Disordered" evidence="4">
    <location>
        <begin position="143"/>
        <end position="162"/>
    </location>
</feature>
<comment type="function">
    <text evidence="1">Required for the efficient initiation of filament assembly.</text>
</comment>
<dbReference type="InterPro" id="IPR007809">
    <property type="entry name" value="FlgN-like"/>
</dbReference>
<comment type="similarity">
    <text evidence="2">Belongs to the FlgN family.</text>
</comment>
<dbReference type="RefSeq" id="WP_182807398.1">
    <property type="nucleotide sequence ID" value="NZ_JACJFM010000003.1"/>
</dbReference>
<evidence type="ECO:0000256" key="3">
    <source>
        <dbReference type="ARBA" id="ARBA00022795"/>
    </source>
</evidence>
<evidence type="ECO:0000256" key="4">
    <source>
        <dbReference type="SAM" id="MobiDB-lite"/>
    </source>
</evidence>
<evidence type="ECO:0000256" key="1">
    <source>
        <dbReference type="ARBA" id="ARBA00002397"/>
    </source>
</evidence>
<dbReference type="InterPro" id="IPR036679">
    <property type="entry name" value="FlgN-like_sf"/>
</dbReference>
<keyword evidence="6" id="KW-1185">Reference proteome</keyword>
<reference evidence="5 6" key="1">
    <citation type="submission" date="2020-08" db="EMBL/GenBank/DDBJ databases">
        <title>Oceanospirillum sp. nov. isolated from marine sediment.</title>
        <authorList>
            <person name="Ji X."/>
        </authorList>
    </citation>
    <scope>NUCLEOTIDE SEQUENCE [LARGE SCALE GENOMIC DNA]</scope>
    <source>
        <strain evidence="5 6">D5</strain>
    </source>
</reference>
<protein>
    <submittedName>
        <fullName evidence="5">Flagellar protein FlgN</fullName>
    </submittedName>
</protein>
<accession>A0A839IMB1</accession>
<name>A0A839IMB1_9GAMM</name>
<proteinExistence type="inferred from homology"/>
<dbReference type="Proteomes" id="UP000565262">
    <property type="component" value="Unassembled WGS sequence"/>
</dbReference>